<reference evidence="10 11" key="1">
    <citation type="submission" date="2018-06" db="EMBL/GenBank/DDBJ databases">
        <title>Genomic insight into two independent archaeal endosymbiosis events.</title>
        <authorList>
            <person name="Lind A.E."/>
            <person name="Lewis W.H."/>
            <person name="Spang A."/>
            <person name="Guy L."/>
            <person name="Embley M.T."/>
            <person name="Ettema T.J.G."/>
        </authorList>
    </citation>
    <scope>NUCLEOTIDE SEQUENCE [LARGE SCALE GENOMIC DNA]</scope>
    <source>
        <strain evidence="10">NOE</strain>
    </source>
</reference>
<evidence type="ECO:0000259" key="8">
    <source>
        <dbReference type="Pfam" id="PF01855"/>
    </source>
</evidence>
<dbReference type="EC" id="1.2.7.3" evidence="4"/>
<dbReference type="EMBL" id="NIZT01000016">
    <property type="protein sequence ID" value="RBQ23880.1"/>
    <property type="molecule type" value="Genomic_DNA"/>
</dbReference>
<dbReference type="FunFam" id="3.40.50.970:FF:000022">
    <property type="entry name" value="2-oxoglutarate ferredoxin oxidoreductase alpha subunit"/>
    <property type="match status" value="1"/>
</dbReference>
<dbReference type="SUPFAM" id="SSF52922">
    <property type="entry name" value="TK C-terminal domain-like"/>
    <property type="match status" value="1"/>
</dbReference>
<feature type="domain" description="Pyruvate flavodoxin/ferredoxin oxidoreductase pyrimidine binding" evidence="8">
    <location>
        <begin position="15"/>
        <end position="253"/>
    </location>
</feature>
<dbReference type="Gene3D" id="3.40.50.920">
    <property type="match status" value="1"/>
</dbReference>
<evidence type="ECO:0000256" key="6">
    <source>
        <dbReference type="ARBA" id="ARBA00076968"/>
    </source>
</evidence>
<evidence type="ECO:0000256" key="3">
    <source>
        <dbReference type="ARBA" id="ARBA00064882"/>
    </source>
</evidence>
<dbReference type="GO" id="GO:0006082">
    <property type="term" value="P:organic acid metabolic process"/>
    <property type="evidence" value="ECO:0007669"/>
    <property type="project" value="UniProtKB-ARBA"/>
</dbReference>
<dbReference type="InterPro" id="IPR052368">
    <property type="entry name" value="2-oxoacid_oxidoreductase"/>
</dbReference>
<evidence type="ECO:0000256" key="5">
    <source>
        <dbReference type="ARBA" id="ARBA00071398"/>
    </source>
</evidence>
<evidence type="ECO:0000256" key="7">
    <source>
        <dbReference type="ARBA" id="ARBA00079587"/>
    </source>
</evidence>
<dbReference type="Proteomes" id="UP000253099">
    <property type="component" value="Unassembled WGS sequence"/>
</dbReference>
<dbReference type="InterPro" id="IPR009014">
    <property type="entry name" value="Transketo_C/PFOR_II"/>
</dbReference>
<dbReference type="AlphaFoldDB" id="A0A366MDX0"/>
<feature type="domain" description="Pyruvate:ferredoxin oxidoreductase core" evidence="9">
    <location>
        <begin position="279"/>
        <end position="377"/>
    </location>
</feature>
<accession>A0A366MDX0</accession>
<dbReference type="NCBIfam" id="NF006412">
    <property type="entry name" value="PRK08659.1"/>
    <property type="match status" value="1"/>
</dbReference>
<comment type="subunit">
    <text evidence="3">Heterotetramer of the KorA, KorB, KorC and KorD subunits.</text>
</comment>
<dbReference type="SUPFAM" id="SSF52518">
    <property type="entry name" value="Thiamin diphosphate-binding fold (THDP-binding)"/>
    <property type="match status" value="1"/>
</dbReference>
<dbReference type="InterPro" id="IPR029061">
    <property type="entry name" value="THDP-binding"/>
</dbReference>
<evidence type="ECO:0000259" key="9">
    <source>
        <dbReference type="Pfam" id="PF17147"/>
    </source>
</evidence>
<dbReference type="Pfam" id="PF17147">
    <property type="entry name" value="PFOR_II"/>
    <property type="match status" value="1"/>
</dbReference>
<dbReference type="Gene3D" id="3.40.50.970">
    <property type="match status" value="1"/>
</dbReference>
<evidence type="ECO:0000313" key="10">
    <source>
        <dbReference type="EMBL" id="RBQ23880.1"/>
    </source>
</evidence>
<comment type="caution">
    <text evidence="10">The sequence shown here is derived from an EMBL/GenBank/DDBJ whole genome shotgun (WGS) entry which is preliminary data.</text>
</comment>
<proteinExistence type="predicted"/>
<dbReference type="PANTHER" id="PTHR43088">
    <property type="entry name" value="SUBUNIT OF PYRUVATE:FLAVODOXIN OXIDOREDUCTASE-RELATED"/>
    <property type="match status" value="1"/>
</dbReference>
<evidence type="ECO:0000313" key="11">
    <source>
        <dbReference type="Proteomes" id="UP000253099"/>
    </source>
</evidence>
<dbReference type="InterPro" id="IPR002880">
    <property type="entry name" value="Pyrv_Fd/Flavodoxin_OxRdtase_N"/>
</dbReference>
<name>A0A366MDX0_9EURY</name>
<organism evidence="10 11">
    <name type="scientific">Candidatus Methanobinarius endosymbioticus</name>
    <dbReference type="NCBI Taxonomy" id="2006182"/>
    <lineage>
        <taxon>Archaea</taxon>
        <taxon>Methanobacteriati</taxon>
        <taxon>Methanobacteriota</taxon>
        <taxon>Methanomada group</taxon>
        <taxon>Methanobacteria</taxon>
        <taxon>Methanobacteriales</taxon>
        <taxon>Methanobacteriaceae</taxon>
        <taxon>Candidatus Methanobinarius</taxon>
    </lineage>
</organism>
<protein>
    <recommendedName>
        <fullName evidence="5">2-oxoglutarate synthase subunit KorA</fullName>
        <ecNumber evidence="4">1.2.7.3</ecNumber>
    </recommendedName>
    <alternativeName>
        <fullName evidence="7">2-ketoglutarate oxidoreductase alpha chain</fullName>
    </alternativeName>
    <alternativeName>
        <fullName evidence="6">2-oxoglutarate-ferredoxin oxidoreductase subunit alpha</fullName>
    </alternativeName>
</protein>
<keyword evidence="11" id="KW-1185">Reference proteome</keyword>
<evidence type="ECO:0000256" key="2">
    <source>
        <dbReference type="ARBA" id="ARBA00052359"/>
    </source>
</evidence>
<dbReference type="Pfam" id="PF01855">
    <property type="entry name" value="POR_N"/>
    <property type="match status" value="1"/>
</dbReference>
<evidence type="ECO:0000256" key="4">
    <source>
        <dbReference type="ARBA" id="ARBA00066947"/>
    </source>
</evidence>
<keyword evidence="1 10" id="KW-0560">Oxidoreductase</keyword>
<dbReference type="GO" id="GO:0047553">
    <property type="term" value="F:2-oxoglutarate synthase activity"/>
    <property type="evidence" value="ECO:0007669"/>
    <property type="project" value="UniProtKB-EC"/>
</dbReference>
<sequence length="386" mass="42124">MSEELFVQGNEACAHGAIKAGCRFFAGYPITPSTEVAEDLAGLLPKHGGSFLQMEDEIGAIGAIIGASWSGLKAMTSTSGPGFSLMQENIGYAHITETPLVIVDVQRGGPSTGQPTMPSQGDMMQVRWGSHGDYEPIALSPSSVQEFFDFTVKAFNLAEKYRIPVILAVDEVIGHMREKITIPDNVDIIKRMMPKESSDQFNMDNPYLPFKSDENGTPPMATFGDGYNIPVTGLTHNEKGYPDSSDPKAHENLITRLCNKILNNREEIVSTHESFCDDADTIVISYGAPVRSVFTAVELARKEGLKVGSIKIDTPWPFPETQIFKAAESAKNLIVVEMNLGQMVHEVERIIGMVDGNKPNVHLIGKIGGELHKPDEILSKIKEGFS</sequence>
<dbReference type="GO" id="GO:0044272">
    <property type="term" value="P:sulfur compound biosynthetic process"/>
    <property type="evidence" value="ECO:0007669"/>
    <property type="project" value="UniProtKB-ARBA"/>
</dbReference>
<evidence type="ECO:0000256" key="1">
    <source>
        <dbReference type="ARBA" id="ARBA00023002"/>
    </source>
</evidence>
<comment type="catalytic activity">
    <reaction evidence="2">
        <text>2 oxidized [2Fe-2S]-[ferredoxin] + 2-oxoglutarate + CoA = succinyl-CoA + 2 reduced [2Fe-2S]-[ferredoxin] + CO2 + H(+)</text>
        <dbReference type="Rhea" id="RHEA:17297"/>
        <dbReference type="Rhea" id="RHEA-COMP:10000"/>
        <dbReference type="Rhea" id="RHEA-COMP:10001"/>
        <dbReference type="ChEBI" id="CHEBI:15378"/>
        <dbReference type="ChEBI" id="CHEBI:16526"/>
        <dbReference type="ChEBI" id="CHEBI:16810"/>
        <dbReference type="ChEBI" id="CHEBI:33737"/>
        <dbReference type="ChEBI" id="CHEBI:33738"/>
        <dbReference type="ChEBI" id="CHEBI:57287"/>
        <dbReference type="ChEBI" id="CHEBI:57292"/>
        <dbReference type="EC" id="1.2.7.3"/>
    </reaction>
</comment>
<dbReference type="PANTHER" id="PTHR43088:SF1">
    <property type="entry name" value="SUBUNIT OF PYRUVATE:FLAVODOXIN OXIDOREDUCTASE"/>
    <property type="match status" value="1"/>
</dbReference>
<gene>
    <name evidence="10" type="primary">korA</name>
    <name evidence="10" type="ORF">ALNOE001_06380</name>
</gene>
<dbReference type="InterPro" id="IPR033412">
    <property type="entry name" value="PFOR_II"/>
</dbReference>
<dbReference type="CDD" id="cd07034">
    <property type="entry name" value="TPP_PYR_PFOR_IOR-alpha_like"/>
    <property type="match status" value="1"/>
</dbReference>